<accession>A0A1Z5J9R2</accession>
<dbReference type="PANTHER" id="PTHR45644">
    <property type="entry name" value="AAA ATPASE, PUTATIVE (AFU_ORTHOLOGUE AFUA_2G12920)-RELATED-RELATED"/>
    <property type="match status" value="1"/>
</dbReference>
<dbReference type="InParanoid" id="A0A1Z5J9R2"/>
<dbReference type="InterPro" id="IPR027417">
    <property type="entry name" value="P-loop_NTPase"/>
</dbReference>
<feature type="compositionally biased region" description="Acidic residues" evidence="6">
    <location>
        <begin position="474"/>
        <end position="487"/>
    </location>
</feature>
<sequence>MFHLNKRILLLLLYQVVYSHAGFRWGWLRFKRQTHSEPTRPTNRDSSPNDALFLHQQSCPSLLEDPSHNSVGRSSYDATAVAKTAVQWSLIIFLARSIWQAFKDVAEEIASMDNSEEDSKLLNFPLNRVAGSKETSLIHRIAWKLSQCGIPLQSSTERSVESILQKLTKNEAALLDQCLYIPSAHPKIAGFNEIQEELQSILNQYLHQGNSNQHPYSRLFEDDKSHHVLLYGPPGMGKSLLIKRLTTQIPTVLLTPSVLLRKWVGETNMRVRTLFTALQKLAPVMLCLDEVDGLFRERQIQEHEVSRDLKTEFLQWWDGLLSGEKIWIVAATNRPFEVDSAVLRRLPRQFYIDQPNLAARKKMLRNLLEGLPHDIDVEHVAFHTDGFSASDLRRLLQLAAKGCKELDTYVEMTTGHVLGALDFVQPTPQTPAYRAALKKYLSPQGQQARSPYIEHYQIELELESDSDADKNGADEECLSDDDADDDP</sequence>
<comment type="caution">
    <text evidence="9">The sequence shown here is derived from an EMBL/GenBank/DDBJ whole genome shotgun (WGS) entry which is preliminary data.</text>
</comment>
<dbReference type="Pfam" id="PF00004">
    <property type="entry name" value="AAA"/>
    <property type="match status" value="1"/>
</dbReference>
<feature type="region of interest" description="Disordered" evidence="6">
    <location>
        <begin position="463"/>
        <end position="487"/>
    </location>
</feature>
<protein>
    <recommendedName>
        <fullName evidence="8">AAA+ ATPase domain-containing protein</fullName>
    </recommendedName>
</protein>
<evidence type="ECO:0000256" key="2">
    <source>
        <dbReference type="ARBA" id="ARBA00022741"/>
    </source>
</evidence>
<evidence type="ECO:0000256" key="4">
    <source>
        <dbReference type="ARBA" id="ARBA00023128"/>
    </source>
</evidence>
<dbReference type="Gene3D" id="1.10.8.60">
    <property type="match status" value="1"/>
</dbReference>
<keyword evidence="4" id="KW-0496">Mitochondrion</keyword>
<evidence type="ECO:0000313" key="9">
    <source>
        <dbReference type="EMBL" id="GAX10491.1"/>
    </source>
</evidence>
<dbReference type="InterPro" id="IPR003960">
    <property type="entry name" value="ATPase_AAA_CS"/>
</dbReference>
<dbReference type="InterPro" id="IPR003959">
    <property type="entry name" value="ATPase_AAA_core"/>
</dbReference>
<keyword evidence="2 5" id="KW-0547">Nucleotide-binding</keyword>
<comment type="similarity">
    <text evidence="5">Belongs to the AAA ATPase family.</text>
</comment>
<evidence type="ECO:0000256" key="3">
    <source>
        <dbReference type="ARBA" id="ARBA00022840"/>
    </source>
</evidence>
<dbReference type="PROSITE" id="PS00674">
    <property type="entry name" value="AAA"/>
    <property type="match status" value="1"/>
</dbReference>
<dbReference type="InterPro" id="IPR003593">
    <property type="entry name" value="AAA+_ATPase"/>
</dbReference>
<feature type="chain" id="PRO_5013391988" description="AAA+ ATPase domain-containing protein" evidence="7">
    <location>
        <begin position="22"/>
        <end position="487"/>
    </location>
</feature>
<evidence type="ECO:0000256" key="5">
    <source>
        <dbReference type="RuleBase" id="RU003651"/>
    </source>
</evidence>
<dbReference type="SMART" id="SM00382">
    <property type="entry name" value="AAA"/>
    <property type="match status" value="1"/>
</dbReference>
<dbReference type="Gene3D" id="3.40.50.300">
    <property type="entry name" value="P-loop containing nucleotide triphosphate hydrolases"/>
    <property type="match status" value="1"/>
</dbReference>
<keyword evidence="7" id="KW-0732">Signal</keyword>
<comment type="subcellular location">
    <subcellularLocation>
        <location evidence="1">Mitochondrion</location>
    </subcellularLocation>
</comment>
<name>A0A1Z5J9R2_FISSO</name>
<dbReference type="InterPro" id="IPR051701">
    <property type="entry name" value="Mito_OM_Translocase_MSP1"/>
</dbReference>
<dbReference type="AlphaFoldDB" id="A0A1Z5J9R2"/>
<dbReference type="GO" id="GO:0005524">
    <property type="term" value="F:ATP binding"/>
    <property type="evidence" value="ECO:0007669"/>
    <property type="project" value="UniProtKB-KW"/>
</dbReference>
<dbReference type="GO" id="GO:0005741">
    <property type="term" value="C:mitochondrial outer membrane"/>
    <property type="evidence" value="ECO:0007669"/>
    <property type="project" value="TreeGrafter"/>
</dbReference>
<dbReference type="Proteomes" id="UP000198406">
    <property type="component" value="Unassembled WGS sequence"/>
</dbReference>
<reference evidence="9 10" key="1">
    <citation type="journal article" date="2015" name="Plant Cell">
        <title>Oil accumulation by the oleaginous diatom Fistulifera solaris as revealed by the genome and transcriptome.</title>
        <authorList>
            <person name="Tanaka T."/>
            <person name="Maeda Y."/>
            <person name="Veluchamy A."/>
            <person name="Tanaka M."/>
            <person name="Abida H."/>
            <person name="Marechal E."/>
            <person name="Bowler C."/>
            <person name="Muto M."/>
            <person name="Sunaga Y."/>
            <person name="Tanaka M."/>
            <person name="Yoshino T."/>
            <person name="Taniguchi T."/>
            <person name="Fukuda Y."/>
            <person name="Nemoto M."/>
            <person name="Matsumoto M."/>
            <person name="Wong P.S."/>
            <person name="Aburatani S."/>
            <person name="Fujibuchi W."/>
        </authorList>
    </citation>
    <scope>NUCLEOTIDE SEQUENCE [LARGE SCALE GENOMIC DNA]</scope>
    <source>
        <strain evidence="9 10">JPCC DA0580</strain>
    </source>
</reference>
<feature type="domain" description="AAA+ ATPase" evidence="8">
    <location>
        <begin position="224"/>
        <end position="356"/>
    </location>
</feature>
<evidence type="ECO:0000256" key="7">
    <source>
        <dbReference type="SAM" id="SignalP"/>
    </source>
</evidence>
<evidence type="ECO:0000259" key="8">
    <source>
        <dbReference type="SMART" id="SM00382"/>
    </source>
</evidence>
<keyword evidence="3 5" id="KW-0067">ATP-binding</keyword>
<gene>
    <name evidence="9" type="ORF">FisN_21Lh192</name>
</gene>
<proteinExistence type="inferred from homology"/>
<evidence type="ECO:0000256" key="6">
    <source>
        <dbReference type="SAM" id="MobiDB-lite"/>
    </source>
</evidence>
<feature type="signal peptide" evidence="7">
    <location>
        <begin position="1"/>
        <end position="21"/>
    </location>
</feature>
<evidence type="ECO:0000313" key="10">
    <source>
        <dbReference type="Proteomes" id="UP000198406"/>
    </source>
</evidence>
<dbReference type="SUPFAM" id="SSF52540">
    <property type="entry name" value="P-loop containing nucleoside triphosphate hydrolases"/>
    <property type="match status" value="1"/>
</dbReference>
<evidence type="ECO:0000256" key="1">
    <source>
        <dbReference type="ARBA" id="ARBA00004173"/>
    </source>
</evidence>
<keyword evidence="10" id="KW-1185">Reference proteome</keyword>
<dbReference type="EMBL" id="BDSP01000017">
    <property type="protein sequence ID" value="GAX10491.1"/>
    <property type="molecule type" value="Genomic_DNA"/>
</dbReference>
<organism evidence="9 10">
    <name type="scientific">Fistulifera solaris</name>
    <name type="common">Oleaginous diatom</name>
    <dbReference type="NCBI Taxonomy" id="1519565"/>
    <lineage>
        <taxon>Eukaryota</taxon>
        <taxon>Sar</taxon>
        <taxon>Stramenopiles</taxon>
        <taxon>Ochrophyta</taxon>
        <taxon>Bacillariophyta</taxon>
        <taxon>Bacillariophyceae</taxon>
        <taxon>Bacillariophycidae</taxon>
        <taxon>Naviculales</taxon>
        <taxon>Naviculaceae</taxon>
        <taxon>Fistulifera</taxon>
    </lineage>
</organism>
<dbReference type="OrthoDB" id="39734at2759"/>
<dbReference type="GO" id="GO:0016887">
    <property type="term" value="F:ATP hydrolysis activity"/>
    <property type="evidence" value="ECO:0007669"/>
    <property type="project" value="InterPro"/>
</dbReference>